<evidence type="ECO:0000256" key="2">
    <source>
        <dbReference type="ARBA" id="ARBA00023315"/>
    </source>
</evidence>
<keyword evidence="5" id="KW-1185">Reference proteome</keyword>
<dbReference type="GO" id="GO:0016747">
    <property type="term" value="F:acyltransferase activity, transferring groups other than amino-acyl groups"/>
    <property type="evidence" value="ECO:0007669"/>
    <property type="project" value="UniProtKB-ARBA"/>
</dbReference>
<dbReference type="InterPro" id="IPR013747">
    <property type="entry name" value="ACP_syn_III_C"/>
</dbReference>
<organism evidence="4 5">
    <name type="scientific">Kitasatospora viridis</name>
    <dbReference type="NCBI Taxonomy" id="281105"/>
    <lineage>
        <taxon>Bacteria</taxon>
        <taxon>Bacillati</taxon>
        <taxon>Actinomycetota</taxon>
        <taxon>Actinomycetes</taxon>
        <taxon>Kitasatosporales</taxon>
        <taxon>Streptomycetaceae</taxon>
        <taxon>Kitasatospora</taxon>
    </lineage>
</organism>
<dbReference type="AlphaFoldDB" id="A0A561UPS0"/>
<comment type="caution">
    <text evidence="4">The sequence shown here is derived from an EMBL/GenBank/DDBJ whole genome shotgun (WGS) entry which is preliminary data.</text>
</comment>
<dbReference type="Gene3D" id="3.40.47.10">
    <property type="match status" value="2"/>
</dbReference>
<proteinExistence type="predicted"/>
<sequence length="325" mass="34994">MGILCRPDGVGILARVTALAAVAVHLPSESVPVELLGERLGLTSRQITLLRRFHGLDRVRLDPDGELLDLLAPAVAGLAGLRGRESDVRYVIHARSMPVVAPYPRNPLHELVDLFGLHPVAAFTVTHHACAASLLAIDLAGRLLAAEPDPDALVLLVAGEKTFTRHARLVPETSLFGEGAAACLVAADGPADRVLSYASSQLGEFDGRLDTDRELLADYQRGYPIAMVEVMEAALEQAGESWRTVRLLLPHNVNRISWQRLCKLTGFPVERVVLDNVPEVGHSFAADAFINHRTATARGLLRSGDRYLIAAAGLGATFSAMVLEH</sequence>
<keyword evidence="1" id="KW-0808">Transferase</keyword>
<evidence type="ECO:0000256" key="1">
    <source>
        <dbReference type="ARBA" id="ARBA00022679"/>
    </source>
</evidence>
<dbReference type="PANTHER" id="PTHR34069:SF2">
    <property type="entry name" value="BETA-KETOACYL-[ACYL-CARRIER-PROTEIN] SYNTHASE III"/>
    <property type="match status" value="1"/>
</dbReference>
<dbReference type="SUPFAM" id="SSF53901">
    <property type="entry name" value="Thiolase-like"/>
    <property type="match status" value="1"/>
</dbReference>
<evidence type="ECO:0000313" key="5">
    <source>
        <dbReference type="Proteomes" id="UP000317940"/>
    </source>
</evidence>
<accession>A0A561UPS0</accession>
<dbReference type="EMBL" id="VIWT01000001">
    <property type="protein sequence ID" value="TWG01365.1"/>
    <property type="molecule type" value="Genomic_DNA"/>
</dbReference>
<feature type="domain" description="Beta-ketoacyl-[acyl-carrier-protein] synthase III C-terminal" evidence="3">
    <location>
        <begin position="235"/>
        <end position="324"/>
    </location>
</feature>
<dbReference type="PANTHER" id="PTHR34069">
    <property type="entry name" value="3-OXOACYL-[ACYL-CARRIER-PROTEIN] SYNTHASE 3"/>
    <property type="match status" value="1"/>
</dbReference>
<protein>
    <submittedName>
        <fullName evidence="4">3-oxoacyl-[acyl-carrier-protein] synthase-3</fullName>
    </submittedName>
</protein>
<dbReference type="Proteomes" id="UP000317940">
    <property type="component" value="Unassembled WGS sequence"/>
</dbReference>
<name>A0A561UPS0_9ACTN</name>
<evidence type="ECO:0000259" key="3">
    <source>
        <dbReference type="Pfam" id="PF08541"/>
    </source>
</evidence>
<reference evidence="4 5" key="1">
    <citation type="submission" date="2019-06" db="EMBL/GenBank/DDBJ databases">
        <title>Sequencing the genomes of 1000 actinobacteria strains.</title>
        <authorList>
            <person name="Klenk H.-P."/>
        </authorList>
    </citation>
    <scope>NUCLEOTIDE SEQUENCE [LARGE SCALE GENOMIC DNA]</scope>
    <source>
        <strain evidence="4 5">DSM 44826</strain>
    </source>
</reference>
<dbReference type="Pfam" id="PF08541">
    <property type="entry name" value="ACP_syn_III_C"/>
    <property type="match status" value="1"/>
</dbReference>
<dbReference type="InterPro" id="IPR016039">
    <property type="entry name" value="Thiolase-like"/>
</dbReference>
<evidence type="ECO:0000313" key="4">
    <source>
        <dbReference type="EMBL" id="TWG01365.1"/>
    </source>
</evidence>
<gene>
    <name evidence="4" type="ORF">FHX73_115258</name>
</gene>
<keyword evidence="2" id="KW-0012">Acyltransferase</keyword>
<dbReference type="GO" id="GO:0044550">
    <property type="term" value="P:secondary metabolite biosynthetic process"/>
    <property type="evidence" value="ECO:0007669"/>
    <property type="project" value="TreeGrafter"/>
</dbReference>